<dbReference type="OrthoDB" id="447349at2759"/>
<feature type="non-terminal residue" evidence="1">
    <location>
        <position position="1"/>
    </location>
</feature>
<name>A0A9P1D7I4_9DINO</name>
<reference evidence="2" key="2">
    <citation type="submission" date="2024-04" db="EMBL/GenBank/DDBJ databases">
        <authorList>
            <person name="Chen Y."/>
            <person name="Shah S."/>
            <person name="Dougan E. K."/>
            <person name="Thang M."/>
            <person name="Chan C."/>
        </authorList>
    </citation>
    <scope>NUCLEOTIDE SEQUENCE [LARGE SCALE GENOMIC DNA]</scope>
</reference>
<accession>A0A9P1D7I4</accession>
<gene>
    <name evidence="1" type="ORF">C1SCF055_LOCUS29810</name>
</gene>
<dbReference type="AlphaFoldDB" id="A0A9P1D7I4"/>
<dbReference type="EMBL" id="CAMXCT010003346">
    <property type="protein sequence ID" value="CAI4003992.1"/>
    <property type="molecule type" value="Genomic_DNA"/>
</dbReference>
<protein>
    <submittedName>
        <fullName evidence="1">Uncharacterized protein</fullName>
    </submittedName>
</protein>
<sequence>GDKPTVKTLLKANGLVRLFKLNPEFKLTFHKMNLQGAGVTVVTDASLGNVTRTGSDEGTLMTKTFSQAAFMVLDRNLMAGREGQCAFIDGRSHRVSRVCRSTYSAELQGAEEALDNGVFSRGLLADVLGWDVLDKTEDYNEEIPLNLVTDAKDVYDKGMTDTATYGSQKSLASTIAWMGEDFTKPRTALSWTSTENMPVDCGTKAVDTSHLVKIFNTGRWSVTYNAAFIKQNVKKRLPLRQRGPVLPGRLLSDDALRLSELPGWHFRENFVIHVCRNAKSFKTPEPRFKPAQFPIRSSYGRFDSLVQSEWRVLEESVAYSGKSMIGDTADVLVTFFHGSQPQLLIHKEEDQLRKHA</sequence>
<evidence type="ECO:0000313" key="2">
    <source>
        <dbReference type="EMBL" id="CAL1157367.1"/>
    </source>
</evidence>
<dbReference type="EMBL" id="CAMXCT020003346">
    <property type="protein sequence ID" value="CAL1157367.1"/>
    <property type="molecule type" value="Genomic_DNA"/>
</dbReference>
<organism evidence="1">
    <name type="scientific">Cladocopium goreaui</name>
    <dbReference type="NCBI Taxonomy" id="2562237"/>
    <lineage>
        <taxon>Eukaryota</taxon>
        <taxon>Sar</taxon>
        <taxon>Alveolata</taxon>
        <taxon>Dinophyceae</taxon>
        <taxon>Suessiales</taxon>
        <taxon>Symbiodiniaceae</taxon>
        <taxon>Cladocopium</taxon>
    </lineage>
</organism>
<reference evidence="1" key="1">
    <citation type="submission" date="2022-10" db="EMBL/GenBank/DDBJ databases">
        <authorList>
            <person name="Chen Y."/>
            <person name="Dougan E. K."/>
            <person name="Chan C."/>
            <person name="Rhodes N."/>
            <person name="Thang M."/>
        </authorList>
    </citation>
    <scope>NUCLEOTIDE SEQUENCE</scope>
</reference>
<evidence type="ECO:0000313" key="1">
    <source>
        <dbReference type="EMBL" id="CAI4003992.1"/>
    </source>
</evidence>
<proteinExistence type="predicted"/>
<comment type="caution">
    <text evidence="1">The sequence shown here is derived from an EMBL/GenBank/DDBJ whole genome shotgun (WGS) entry which is preliminary data.</text>
</comment>